<dbReference type="EMBL" id="JABDTM020025761">
    <property type="protein sequence ID" value="KAH0812835.1"/>
    <property type="molecule type" value="Genomic_DNA"/>
</dbReference>
<evidence type="ECO:0000313" key="3">
    <source>
        <dbReference type="Proteomes" id="UP000719412"/>
    </source>
</evidence>
<dbReference type="AlphaFoldDB" id="A0A8J6HDU3"/>
<gene>
    <name evidence="2" type="ORF">GEV33_009955</name>
</gene>
<proteinExistence type="predicted"/>
<accession>A0A8J6HDU3</accession>
<name>A0A8J6HDU3_TENMO</name>
<keyword evidence="3" id="KW-1185">Reference proteome</keyword>
<comment type="caution">
    <text evidence="2">The sequence shown here is derived from an EMBL/GenBank/DDBJ whole genome shotgun (WGS) entry which is preliminary data.</text>
</comment>
<protein>
    <submittedName>
        <fullName evidence="2">Uncharacterized protein</fullName>
    </submittedName>
</protein>
<reference evidence="2" key="2">
    <citation type="submission" date="2021-08" db="EMBL/GenBank/DDBJ databases">
        <authorList>
            <person name="Eriksson T."/>
        </authorList>
    </citation>
    <scope>NUCLEOTIDE SEQUENCE</scope>
    <source>
        <strain evidence="2">Stoneville</strain>
        <tissue evidence="2">Whole head</tissue>
    </source>
</reference>
<feature type="region of interest" description="Disordered" evidence="1">
    <location>
        <begin position="115"/>
        <end position="147"/>
    </location>
</feature>
<evidence type="ECO:0000313" key="2">
    <source>
        <dbReference type="EMBL" id="KAH0812835.1"/>
    </source>
</evidence>
<feature type="compositionally biased region" description="Low complexity" evidence="1">
    <location>
        <begin position="132"/>
        <end position="147"/>
    </location>
</feature>
<sequence>MFRDMYFDYKILIMMKEDNHRAMHLMHEVRASLHYLQEKVDFSGQILFEVCSASRIIGAGTFRPGRMTPSTAFSCFKGKGKGDGIGDSSAATPASPAAVAAGSFAVAAASSPAAATAPPSAASPAPPPSPPAGAASPSPAAAAVADPSASPAAPSALAAAPSALPAAPSACSPTDSESTCDCIPCPREGITLSSFTDCDCPLSKFYDTATKSCVHYVQCPLPPLRNPLPELKALVPTVHDLFSNTIDAFKPEKVYMPKDVTLTVKAMQKRLEEVKRNLPGLMGPIIGTVALKNRDLFEACKGNIGCVIRGALKRENNYDLIFPKLKPVLNEVIKIFHGVFDDLKEMAEESCRAGPDRCPLIKGLLHYKEIVPENLEEVMDLMQIAKQINKYFIKDLEKHLEKINSHN</sequence>
<evidence type="ECO:0000256" key="1">
    <source>
        <dbReference type="SAM" id="MobiDB-lite"/>
    </source>
</evidence>
<dbReference type="Proteomes" id="UP000719412">
    <property type="component" value="Unassembled WGS sequence"/>
</dbReference>
<organism evidence="2 3">
    <name type="scientific">Tenebrio molitor</name>
    <name type="common">Yellow mealworm beetle</name>
    <dbReference type="NCBI Taxonomy" id="7067"/>
    <lineage>
        <taxon>Eukaryota</taxon>
        <taxon>Metazoa</taxon>
        <taxon>Ecdysozoa</taxon>
        <taxon>Arthropoda</taxon>
        <taxon>Hexapoda</taxon>
        <taxon>Insecta</taxon>
        <taxon>Pterygota</taxon>
        <taxon>Neoptera</taxon>
        <taxon>Endopterygota</taxon>
        <taxon>Coleoptera</taxon>
        <taxon>Polyphaga</taxon>
        <taxon>Cucujiformia</taxon>
        <taxon>Tenebrionidae</taxon>
        <taxon>Tenebrio</taxon>
    </lineage>
</organism>
<reference evidence="2" key="1">
    <citation type="journal article" date="2020" name="J Insects Food Feed">
        <title>The yellow mealworm (Tenebrio molitor) genome: a resource for the emerging insects as food and feed industry.</title>
        <authorList>
            <person name="Eriksson T."/>
            <person name="Andere A."/>
            <person name="Kelstrup H."/>
            <person name="Emery V."/>
            <person name="Picard C."/>
        </authorList>
    </citation>
    <scope>NUCLEOTIDE SEQUENCE</scope>
    <source>
        <strain evidence="2">Stoneville</strain>
        <tissue evidence="2">Whole head</tissue>
    </source>
</reference>